<keyword evidence="1" id="KW-0812">Transmembrane</keyword>
<dbReference type="AlphaFoldDB" id="A0AAN9MZG6"/>
<evidence type="ECO:0000313" key="3">
    <source>
        <dbReference type="Proteomes" id="UP001367508"/>
    </source>
</evidence>
<keyword evidence="1" id="KW-1133">Transmembrane helix</keyword>
<evidence type="ECO:0000313" key="2">
    <source>
        <dbReference type="EMBL" id="KAK7363895.1"/>
    </source>
</evidence>
<dbReference type="EMBL" id="JAYMYQ010000001">
    <property type="protein sequence ID" value="KAK7363895.1"/>
    <property type="molecule type" value="Genomic_DNA"/>
</dbReference>
<name>A0AAN9MZG6_CANGL</name>
<comment type="caution">
    <text evidence="2">The sequence shown here is derived from an EMBL/GenBank/DDBJ whole genome shotgun (WGS) entry which is preliminary data.</text>
</comment>
<proteinExistence type="predicted"/>
<sequence length="77" mass="8962">MNTMEVTRSSNNVLQTVTLLTFYFFFVSLGSYLFYFFSLFSSSPLTPLPIQTNNHNQLSLLLDAVQTYTSKFQLYNR</sequence>
<gene>
    <name evidence="2" type="ORF">VNO77_06055</name>
</gene>
<keyword evidence="1" id="KW-0472">Membrane</keyword>
<protein>
    <submittedName>
        <fullName evidence="2">Uncharacterized protein</fullName>
    </submittedName>
</protein>
<feature type="transmembrane region" description="Helical" evidence="1">
    <location>
        <begin position="20"/>
        <end position="40"/>
    </location>
</feature>
<evidence type="ECO:0000256" key="1">
    <source>
        <dbReference type="SAM" id="Phobius"/>
    </source>
</evidence>
<dbReference type="Proteomes" id="UP001367508">
    <property type="component" value="Unassembled WGS sequence"/>
</dbReference>
<accession>A0AAN9MZG6</accession>
<organism evidence="2 3">
    <name type="scientific">Canavalia gladiata</name>
    <name type="common">Sword bean</name>
    <name type="synonym">Dolichos gladiatus</name>
    <dbReference type="NCBI Taxonomy" id="3824"/>
    <lineage>
        <taxon>Eukaryota</taxon>
        <taxon>Viridiplantae</taxon>
        <taxon>Streptophyta</taxon>
        <taxon>Embryophyta</taxon>
        <taxon>Tracheophyta</taxon>
        <taxon>Spermatophyta</taxon>
        <taxon>Magnoliopsida</taxon>
        <taxon>eudicotyledons</taxon>
        <taxon>Gunneridae</taxon>
        <taxon>Pentapetalae</taxon>
        <taxon>rosids</taxon>
        <taxon>fabids</taxon>
        <taxon>Fabales</taxon>
        <taxon>Fabaceae</taxon>
        <taxon>Papilionoideae</taxon>
        <taxon>50 kb inversion clade</taxon>
        <taxon>NPAAA clade</taxon>
        <taxon>indigoferoid/millettioid clade</taxon>
        <taxon>Phaseoleae</taxon>
        <taxon>Canavalia</taxon>
    </lineage>
</organism>
<reference evidence="2 3" key="1">
    <citation type="submission" date="2024-01" db="EMBL/GenBank/DDBJ databases">
        <title>The genomes of 5 underutilized Papilionoideae crops provide insights into root nodulation and disease resistanc.</title>
        <authorList>
            <person name="Jiang F."/>
        </authorList>
    </citation>
    <scope>NUCLEOTIDE SEQUENCE [LARGE SCALE GENOMIC DNA]</scope>
    <source>
        <strain evidence="2">LVBAO_FW01</strain>
        <tissue evidence="2">Leaves</tissue>
    </source>
</reference>
<keyword evidence="3" id="KW-1185">Reference proteome</keyword>